<dbReference type="PANTHER" id="PTHR24223:SF222">
    <property type="entry name" value="OS01G0902100 PROTEIN"/>
    <property type="match status" value="1"/>
</dbReference>
<dbReference type="CDD" id="cd03244">
    <property type="entry name" value="ABCC_MRP_domain2"/>
    <property type="match status" value="1"/>
</dbReference>
<keyword evidence="6" id="KW-0547">Nucleotide-binding</keyword>
<dbReference type="SUPFAM" id="SSF52540">
    <property type="entry name" value="P-loop containing nucleoside triphosphate hydrolases"/>
    <property type="match status" value="2"/>
</dbReference>
<feature type="transmembrane region" description="Helical" evidence="11">
    <location>
        <begin position="1028"/>
        <end position="1048"/>
    </location>
</feature>
<feature type="domain" description="ABC transporter" evidence="12">
    <location>
        <begin position="596"/>
        <end position="817"/>
    </location>
</feature>
<dbReference type="SMART" id="SM00382">
    <property type="entry name" value="AAA"/>
    <property type="match status" value="2"/>
</dbReference>
<dbReference type="PROSITE" id="PS50893">
    <property type="entry name" value="ABC_TRANSPORTER_2"/>
    <property type="match status" value="2"/>
</dbReference>
<dbReference type="InterPro" id="IPR044726">
    <property type="entry name" value="ABCC_6TM_D2"/>
</dbReference>
<gene>
    <name evidence="14" type="ORF">NCGR_LOCUS25643</name>
</gene>
<sequence length="1336" mass="148884">MEILLALDYVRLSAFAVLLLWVIGELLKLKKGQHEAGSGVVISAERKGVTLLPSHIISVCNASIKSIHVGFAVLGVWKHQTISMGFIFASLSWILVTLFSVYCKHKGARLGSNWPAVLVYWWVFSSLLESLLTSLHLLHLISSATVVNFTSLPFGAIICLCLVAIAMRTSEANQDERNQPLLMREDSGDSSGDRFSSSRWCSQLTFQWLNPVFEKGHQVRLEIEHIPAVPQSETADQSYALLQETMHKQKPEPMSVQKGIICAVWTPLVINAVFAGLNTLASYMGPFLITYLVKLLSDKNPDRGHGHGYMLASLFFVSKTVESLSQRQWYFGARRIGFRVRAALMVSIYKKSLLIKDSTAGTGRIVNFLDVDVEKIGEFFWYIHGIWLLPLQVSLALVILYHSLGMAASLSAAFATVLIMVRNTPLAMSQKNLNMKIMEAKDPRIKATAEALKSMRILKLHAWETAYLDELLKLRDVERGLLRRYLYTCSAIAFLFWASPTLVSVVTFGICILVDVPLSAGTVLSALATFRILQDPIYNLPELVSTVTQTKVSLDRIEEFIKEDHHTKPSSNGSRSGTAKQSVAGIVEIGAGEYSWEATDNNLKNTKFTLKIDRKVDIMKGHNVAVCGPVGSGKSSLLCAIMGEIPRVSGAKTMVVGSRAYVPQSAWTQTGTIQDNVLFGKAMDKARYDEVLQGCALNKDVELWANGDMTVVGERGMNLSGGQKQRIQLSRALYSDADVYLLDDPFSAVDAHTGAHLFKECLMSQMSSKTVIYVTHQLEFLRDADLVLGLGTNKKYKKQMEHREIEPDHTVLGRESEEERESGRVKWGIYRKFVTSAYRGALIPIILVCQVLFQALQICSNYWIAWASDRKELASTDQSTVDIDIPYRLAGLIFALIQLLSIVFIMSQIAWPILFLFIVIISISTCYQSYYISSARELARLVGIKKAPILHHFSETISGAATIRCFNQGELFLRKSLTLIDDYSRITFHNAATIEWLCVRINFLFNLVSFVMLVILASLPHDTIDPSLAGLAATYGLNLNVLQAWVIWNLCDVENKMISVERIMQFSNMPSESPLVVEDNRPMERWPWYGTIQIDGLQIKYNLDMPMVLKGISCTFPGERKIGVVGRTGSGKSTLIQALFRIVEPSAGRILIDGVNMSLLGLHDLRSRLSIIPQEPTLFQGTVRSNLDPLQQNTDAEIWEVASKCRLEEIITEDNRLLDAPVVEDGGNWSGGQRQLVCLARVLLMKRKILVLDEATASVDTATDNIIQSTIRQETKTCTVITIAHRIPTVIDSDLVLVLGEGRILEYDSPNNLLRDESSAFSKLVMECVGRTDNVN</sequence>
<comment type="caution">
    <text evidence="14">The sequence shown here is derived from an EMBL/GenBank/DDBJ whole genome shotgun (WGS) entry which is preliminary data.</text>
</comment>
<keyword evidence="4 11" id="KW-0812">Transmembrane</keyword>
<evidence type="ECO:0000256" key="10">
    <source>
        <dbReference type="SAM" id="MobiDB-lite"/>
    </source>
</evidence>
<evidence type="ECO:0000256" key="11">
    <source>
        <dbReference type="SAM" id="Phobius"/>
    </source>
</evidence>
<evidence type="ECO:0000259" key="13">
    <source>
        <dbReference type="PROSITE" id="PS50929"/>
    </source>
</evidence>
<feature type="transmembrane region" description="Helical" evidence="11">
    <location>
        <begin position="114"/>
        <end position="138"/>
    </location>
</feature>
<dbReference type="InterPro" id="IPR017871">
    <property type="entry name" value="ABC_transporter-like_CS"/>
</dbReference>
<evidence type="ECO:0000256" key="2">
    <source>
        <dbReference type="ARBA" id="ARBA00009726"/>
    </source>
</evidence>
<proteinExistence type="inferred from homology"/>
<feature type="transmembrane region" description="Helical" evidence="11">
    <location>
        <begin position="841"/>
        <end position="865"/>
    </location>
</feature>
<evidence type="ECO:0000313" key="14">
    <source>
        <dbReference type="EMBL" id="CAD6238406.1"/>
    </source>
</evidence>
<dbReference type="CDD" id="cd18579">
    <property type="entry name" value="ABC_6TM_ABCC_D1"/>
    <property type="match status" value="1"/>
</dbReference>
<dbReference type="InterPro" id="IPR050173">
    <property type="entry name" value="ABC_transporter_C-like"/>
</dbReference>
<evidence type="ECO:0008006" key="16">
    <source>
        <dbReference type="Google" id="ProtNLM"/>
    </source>
</evidence>
<dbReference type="GO" id="GO:0016887">
    <property type="term" value="F:ATP hydrolysis activity"/>
    <property type="evidence" value="ECO:0007669"/>
    <property type="project" value="InterPro"/>
</dbReference>
<dbReference type="InterPro" id="IPR044746">
    <property type="entry name" value="ABCC_6TM_D1"/>
</dbReference>
<dbReference type="Gene3D" id="1.20.1560.10">
    <property type="entry name" value="ABC transporter type 1, transmembrane domain"/>
    <property type="match status" value="2"/>
</dbReference>
<dbReference type="InterPro" id="IPR036640">
    <property type="entry name" value="ABC1_TM_sf"/>
</dbReference>
<reference evidence="14" key="1">
    <citation type="submission" date="2020-10" db="EMBL/GenBank/DDBJ databases">
        <authorList>
            <person name="Han B."/>
            <person name="Lu T."/>
            <person name="Zhao Q."/>
            <person name="Huang X."/>
            <person name="Zhao Y."/>
        </authorList>
    </citation>
    <scope>NUCLEOTIDE SEQUENCE</scope>
</reference>
<dbReference type="Pfam" id="PF00664">
    <property type="entry name" value="ABC_membrane"/>
    <property type="match status" value="2"/>
</dbReference>
<dbReference type="InterPro" id="IPR011527">
    <property type="entry name" value="ABC1_TM_dom"/>
</dbReference>
<protein>
    <recommendedName>
        <fullName evidence="16">ABC transporter C family member 15</fullName>
    </recommendedName>
</protein>
<evidence type="ECO:0000259" key="12">
    <source>
        <dbReference type="PROSITE" id="PS50893"/>
    </source>
</evidence>
<feature type="transmembrane region" description="Helical" evidence="11">
    <location>
        <begin position="885"/>
        <end position="906"/>
    </location>
</feature>
<dbReference type="PROSITE" id="PS00211">
    <property type="entry name" value="ABC_TRANSPORTER_1"/>
    <property type="match status" value="1"/>
</dbReference>
<feature type="transmembrane region" description="Helical" evidence="11">
    <location>
        <begin position="994"/>
        <end position="1016"/>
    </location>
</feature>
<dbReference type="Gene3D" id="3.40.50.300">
    <property type="entry name" value="P-loop containing nucleotide triphosphate hydrolases"/>
    <property type="match status" value="2"/>
</dbReference>
<feature type="transmembrane region" description="Helical" evidence="11">
    <location>
        <begin position="6"/>
        <end position="24"/>
    </location>
</feature>
<dbReference type="CDD" id="cd18580">
    <property type="entry name" value="ABC_6TM_ABCC_D2"/>
    <property type="match status" value="1"/>
</dbReference>
<evidence type="ECO:0000313" key="15">
    <source>
        <dbReference type="Proteomes" id="UP000604825"/>
    </source>
</evidence>
<feature type="transmembrane region" description="Helical" evidence="11">
    <location>
        <begin position="407"/>
        <end position="428"/>
    </location>
</feature>
<dbReference type="SUPFAM" id="SSF90123">
    <property type="entry name" value="ABC transporter transmembrane region"/>
    <property type="match status" value="2"/>
</dbReference>
<feature type="domain" description="ABC transmembrane type-1" evidence="13">
    <location>
        <begin position="269"/>
        <end position="549"/>
    </location>
</feature>
<dbReference type="OrthoDB" id="6500128at2759"/>
<feature type="domain" description="ABC transporter" evidence="12">
    <location>
        <begin position="1092"/>
        <end position="1326"/>
    </location>
</feature>
<dbReference type="CDD" id="cd03250">
    <property type="entry name" value="ABCC_MRP_domain1"/>
    <property type="match status" value="1"/>
</dbReference>
<dbReference type="InterPro" id="IPR003593">
    <property type="entry name" value="AAA+_ATPase"/>
</dbReference>
<keyword evidence="7" id="KW-0067">ATP-binding</keyword>
<keyword evidence="5" id="KW-0677">Repeat</keyword>
<keyword evidence="9 11" id="KW-0472">Membrane</keyword>
<comment type="subcellular location">
    <subcellularLocation>
        <location evidence="1">Membrane</location>
        <topology evidence="1">Multi-pass membrane protein</topology>
    </subcellularLocation>
</comment>
<feature type="compositionally biased region" description="Basic and acidic residues" evidence="10">
    <location>
        <begin position="176"/>
        <end position="187"/>
    </location>
</feature>
<evidence type="ECO:0000256" key="1">
    <source>
        <dbReference type="ARBA" id="ARBA00004141"/>
    </source>
</evidence>
<feature type="domain" description="ABC transmembrane type-1" evidence="13">
    <location>
        <begin position="875"/>
        <end position="1055"/>
    </location>
</feature>
<dbReference type="InterPro" id="IPR027417">
    <property type="entry name" value="P-loop_NTPase"/>
</dbReference>
<evidence type="ECO:0000256" key="8">
    <source>
        <dbReference type="ARBA" id="ARBA00022989"/>
    </source>
</evidence>
<feature type="transmembrane region" description="Helical" evidence="11">
    <location>
        <begin position="144"/>
        <end position="167"/>
    </location>
</feature>
<dbReference type="EMBL" id="CAJGYO010000006">
    <property type="protein sequence ID" value="CAD6238406.1"/>
    <property type="molecule type" value="Genomic_DNA"/>
</dbReference>
<dbReference type="PROSITE" id="PS50929">
    <property type="entry name" value="ABC_TM1F"/>
    <property type="match status" value="2"/>
</dbReference>
<dbReference type="GO" id="GO:0005524">
    <property type="term" value="F:ATP binding"/>
    <property type="evidence" value="ECO:0007669"/>
    <property type="project" value="UniProtKB-KW"/>
</dbReference>
<evidence type="ECO:0000256" key="4">
    <source>
        <dbReference type="ARBA" id="ARBA00022692"/>
    </source>
</evidence>
<evidence type="ECO:0000256" key="6">
    <source>
        <dbReference type="ARBA" id="ARBA00022741"/>
    </source>
</evidence>
<keyword evidence="8 11" id="KW-1133">Transmembrane helix</keyword>
<name>A0A811PFS1_9POAL</name>
<feature type="transmembrane region" description="Helical" evidence="11">
    <location>
        <begin position="83"/>
        <end position="102"/>
    </location>
</feature>
<accession>A0A811PFS1</accession>
<evidence type="ECO:0000256" key="5">
    <source>
        <dbReference type="ARBA" id="ARBA00022737"/>
    </source>
</evidence>
<dbReference type="Pfam" id="PF00005">
    <property type="entry name" value="ABC_tran"/>
    <property type="match status" value="2"/>
</dbReference>
<dbReference type="FunFam" id="3.40.50.300:FF:000169">
    <property type="entry name" value="ABC transporter C family member 3"/>
    <property type="match status" value="1"/>
</dbReference>
<organism evidence="14 15">
    <name type="scientific">Miscanthus lutarioriparius</name>
    <dbReference type="NCBI Taxonomy" id="422564"/>
    <lineage>
        <taxon>Eukaryota</taxon>
        <taxon>Viridiplantae</taxon>
        <taxon>Streptophyta</taxon>
        <taxon>Embryophyta</taxon>
        <taxon>Tracheophyta</taxon>
        <taxon>Spermatophyta</taxon>
        <taxon>Magnoliopsida</taxon>
        <taxon>Liliopsida</taxon>
        <taxon>Poales</taxon>
        <taxon>Poaceae</taxon>
        <taxon>PACMAD clade</taxon>
        <taxon>Panicoideae</taxon>
        <taxon>Andropogonodae</taxon>
        <taxon>Andropogoneae</taxon>
        <taxon>Saccharinae</taxon>
        <taxon>Miscanthus</taxon>
    </lineage>
</organism>
<dbReference type="FunFam" id="3.40.50.300:FF:000973">
    <property type="entry name" value="Multidrug resistance-associated protein 4"/>
    <property type="match status" value="1"/>
</dbReference>
<evidence type="ECO:0000256" key="9">
    <source>
        <dbReference type="ARBA" id="ARBA00023136"/>
    </source>
</evidence>
<dbReference type="PANTHER" id="PTHR24223">
    <property type="entry name" value="ATP-BINDING CASSETTE SUB-FAMILY C"/>
    <property type="match status" value="1"/>
</dbReference>
<dbReference type="Proteomes" id="UP000604825">
    <property type="component" value="Unassembled WGS sequence"/>
</dbReference>
<evidence type="ECO:0000256" key="7">
    <source>
        <dbReference type="ARBA" id="ARBA00022840"/>
    </source>
</evidence>
<dbReference type="FunFam" id="1.20.1560.10:FF:000003">
    <property type="entry name" value="ABC transporter C family member 10"/>
    <property type="match status" value="1"/>
</dbReference>
<evidence type="ECO:0000256" key="3">
    <source>
        <dbReference type="ARBA" id="ARBA00022448"/>
    </source>
</evidence>
<comment type="similarity">
    <text evidence="2">Belongs to the ABC transporter superfamily. ABCC family. Conjugate transporter (TC 3.A.1.208) subfamily.</text>
</comment>
<keyword evidence="15" id="KW-1185">Reference proteome</keyword>
<keyword evidence="3" id="KW-0813">Transport</keyword>
<feature type="transmembrane region" description="Helical" evidence="11">
    <location>
        <begin position="913"/>
        <end position="932"/>
    </location>
</feature>
<dbReference type="GO" id="GO:0016020">
    <property type="term" value="C:membrane"/>
    <property type="evidence" value="ECO:0007669"/>
    <property type="project" value="UniProtKB-SubCell"/>
</dbReference>
<feature type="region of interest" description="Disordered" evidence="10">
    <location>
        <begin position="176"/>
        <end position="197"/>
    </location>
</feature>
<dbReference type="GO" id="GO:0140359">
    <property type="term" value="F:ABC-type transporter activity"/>
    <property type="evidence" value="ECO:0007669"/>
    <property type="project" value="InterPro"/>
</dbReference>
<dbReference type="InterPro" id="IPR003439">
    <property type="entry name" value="ABC_transporter-like_ATP-bd"/>
</dbReference>